<feature type="binding site" evidence="7">
    <location>
        <begin position="396"/>
        <end position="403"/>
    </location>
    <ligand>
        <name>ATP</name>
        <dbReference type="ChEBI" id="CHEBI:30616"/>
    </ligand>
</feature>
<dbReference type="InterPro" id="IPR036063">
    <property type="entry name" value="Smr_dom_sf"/>
</dbReference>
<dbReference type="AlphaFoldDB" id="A0A537L4R1"/>
<dbReference type="SUPFAM" id="SSF160443">
    <property type="entry name" value="SMR domain-like"/>
    <property type="match status" value="1"/>
</dbReference>
<organism evidence="11 12">
    <name type="scientific">Candidatus Segetimicrobium genomatis</name>
    <dbReference type="NCBI Taxonomy" id="2569760"/>
    <lineage>
        <taxon>Bacteria</taxon>
        <taxon>Bacillati</taxon>
        <taxon>Candidatus Sysuimicrobiota</taxon>
        <taxon>Candidatus Sysuimicrobiia</taxon>
        <taxon>Candidatus Sysuimicrobiales</taxon>
        <taxon>Candidatus Segetimicrobiaceae</taxon>
        <taxon>Candidatus Segetimicrobium</taxon>
    </lineage>
</organism>
<dbReference type="GO" id="GO:0019843">
    <property type="term" value="F:rRNA binding"/>
    <property type="evidence" value="ECO:0007669"/>
    <property type="project" value="UniProtKB-UniRule"/>
</dbReference>
<dbReference type="GO" id="GO:0006298">
    <property type="term" value="P:mismatch repair"/>
    <property type="evidence" value="ECO:0007669"/>
    <property type="project" value="InterPro"/>
</dbReference>
<dbReference type="EC" id="3.6.4.-" evidence="7"/>
<dbReference type="InterPro" id="IPR036187">
    <property type="entry name" value="DNA_mismatch_repair_MutS_sf"/>
</dbReference>
<feature type="compositionally biased region" description="Low complexity" evidence="9">
    <location>
        <begin position="8"/>
        <end position="17"/>
    </location>
</feature>
<dbReference type="GO" id="GO:0072344">
    <property type="term" value="P:rescue of stalled ribosome"/>
    <property type="evidence" value="ECO:0007669"/>
    <property type="project" value="UniProtKB-UniRule"/>
</dbReference>
<dbReference type="InterPro" id="IPR000432">
    <property type="entry name" value="DNA_mismatch_repair_MutS_C"/>
</dbReference>
<dbReference type="GO" id="GO:0016887">
    <property type="term" value="F:ATP hydrolysis activity"/>
    <property type="evidence" value="ECO:0007669"/>
    <property type="project" value="InterPro"/>
</dbReference>
<dbReference type="InterPro" id="IPR046893">
    <property type="entry name" value="MSSS"/>
</dbReference>
<dbReference type="Pfam" id="PF01713">
    <property type="entry name" value="Smr"/>
    <property type="match status" value="1"/>
</dbReference>
<keyword evidence="5 7" id="KW-0694">RNA-binding</keyword>
<feature type="region of interest" description="Disordered" evidence="9">
    <location>
        <begin position="344"/>
        <end position="365"/>
    </location>
</feature>
<protein>
    <recommendedName>
        <fullName evidence="7">Endonuclease MutS2</fullName>
        <ecNumber evidence="7">3.1.-.-</ecNumber>
    </recommendedName>
    <alternativeName>
        <fullName evidence="7">Ribosome-associated protein quality control-upstream factor</fullName>
        <shortName evidence="7">RQC-upstream factor</shortName>
        <shortName evidence="7">RqcU</shortName>
        <ecNumber evidence="7">3.6.4.-</ecNumber>
    </alternativeName>
</protein>
<comment type="function">
    <text evidence="7">Endonuclease that is involved in the suppression of homologous recombination and thus may have a key role in the control of bacterial genetic diversity.</text>
</comment>
<comment type="similarity">
    <text evidence="7">Belongs to the DNA mismatch repair MutS family. MutS2 subfamily.</text>
</comment>
<dbReference type="Gene3D" id="3.30.1370.110">
    <property type="match status" value="1"/>
</dbReference>
<keyword evidence="7" id="KW-0540">Nuclease</keyword>
<dbReference type="SUPFAM" id="SSF52540">
    <property type="entry name" value="P-loop containing nucleoside triphosphate hydrolases"/>
    <property type="match status" value="1"/>
</dbReference>
<evidence type="ECO:0000256" key="2">
    <source>
        <dbReference type="ARBA" id="ARBA00022741"/>
    </source>
</evidence>
<sequence>MSARRSRPSPISPLRWSTGSPRTWATESAEEIQRATMNDRTLRVLEFPKIRDRLASLTVTAPGRERAERLQPAIDVEAVRRSLQETADGAALLDDGEVPLRGSSDIREGLRQAQIGAALQPADLLTLRETLAVIRQCKGFVLARRDRVPFLAGVARGMGTFEALEDAIRRTVADDGSVPDTASPDLARIRREQRTAHTRIREKLEDLIRGPDVRMLQDPLVTTRGDRYVVPVRQEFKGQFPGVLHDQSSSGATVFMEPLAIVPLGNAIRELAIAEREEIIRLLRGLVTQVAAAAEQIGPAYEALGRVDFAVAKALLGQSMRAVPPRVRTDGVLRLQRARHPLLAPSQPASSSSAPRERSAPVGTGLAGAAAVEPGREGVPIDVWLGEEFTTLVITGPNTGGKTVTLKTIGLLTLMAQAGLHIPADEGSEISVFPQVFADIGDEQSIEQSLSTFSSHMGAIVGILKQLTPASGSLVLLDEIGAGTDPTEGVALARSLIERLHRLGARTAVTTHYNELKALAYTQPGIQNASVEFDVETLRPTYRLMIGVPGRSNALSIAERLGLDAQIVERARDLLGPEVVAIDRVLSDIEADRKAFEYELAEAGRQRQEAGELRTRAEEELDRLRTERRKVVARLREEADALLIHARREVEAIVAALRTGSGAQAVQEARTRLRQLAEELSSKAQTEATPPGEPLTEVKPGQAVYVVPLNRTGTVLSVGDSRSEVEVETGAMRVKVQLSALRSAPAESSLPSIREEARHALKPGGASGSGGADLPRSVASSLSLRGMKVDDAVSILDKYLDEAFVAGLRRVTIVHGKGTGALRKAVHDFLKAHPHVKSYRLGEKGEGDTGATIVELNTT</sequence>
<dbReference type="NCBIfam" id="TIGR01069">
    <property type="entry name" value="mutS2"/>
    <property type="match status" value="1"/>
</dbReference>
<keyword evidence="6 7" id="KW-0238">DNA-binding</keyword>
<dbReference type="EC" id="3.1.-.-" evidence="7"/>
<feature type="coiled-coil region" evidence="8">
    <location>
        <begin position="600"/>
        <end position="634"/>
    </location>
</feature>
<dbReference type="EMBL" id="VBAL01000066">
    <property type="protein sequence ID" value="TMJ02983.1"/>
    <property type="molecule type" value="Genomic_DNA"/>
</dbReference>
<accession>A0A537L4R1</accession>
<dbReference type="GO" id="GO:0005524">
    <property type="term" value="F:ATP binding"/>
    <property type="evidence" value="ECO:0007669"/>
    <property type="project" value="UniProtKB-UniRule"/>
</dbReference>
<gene>
    <name evidence="7" type="primary">mutS2</name>
    <name evidence="7" type="synonym">rqcU</name>
    <name evidence="11" type="ORF">E6H01_06065</name>
</gene>
<comment type="subunit">
    <text evidence="7">Homodimer. Binds to stalled ribosomes, contacting rRNA.</text>
</comment>
<dbReference type="InterPro" id="IPR005747">
    <property type="entry name" value="MutS2"/>
</dbReference>
<feature type="domain" description="Smr" evidence="10">
    <location>
        <begin position="782"/>
        <end position="857"/>
    </location>
</feature>
<evidence type="ECO:0000259" key="10">
    <source>
        <dbReference type="PROSITE" id="PS50828"/>
    </source>
</evidence>
<dbReference type="Pfam" id="PF20297">
    <property type="entry name" value="MSSS"/>
    <property type="match status" value="1"/>
</dbReference>
<evidence type="ECO:0000256" key="3">
    <source>
        <dbReference type="ARBA" id="ARBA00022801"/>
    </source>
</evidence>
<evidence type="ECO:0000256" key="8">
    <source>
        <dbReference type="SAM" id="Coils"/>
    </source>
</evidence>
<dbReference type="InterPro" id="IPR027417">
    <property type="entry name" value="P-loop_NTPase"/>
</dbReference>
<dbReference type="CDD" id="cd03280">
    <property type="entry name" value="ABC_MutS2"/>
    <property type="match status" value="1"/>
</dbReference>
<dbReference type="Gene3D" id="3.40.50.300">
    <property type="entry name" value="P-loop containing nucleotide triphosphate hydrolases"/>
    <property type="match status" value="1"/>
</dbReference>
<dbReference type="GO" id="GO:0004519">
    <property type="term" value="F:endonuclease activity"/>
    <property type="evidence" value="ECO:0007669"/>
    <property type="project" value="UniProtKB-UniRule"/>
</dbReference>
<evidence type="ECO:0000313" key="12">
    <source>
        <dbReference type="Proteomes" id="UP000319353"/>
    </source>
</evidence>
<keyword evidence="2 7" id="KW-0547">Nucleotide-binding</keyword>
<dbReference type="GO" id="GO:0043023">
    <property type="term" value="F:ribosomal large subunit binding"/>
    <property type="evidence" value="ECO:0007669"/>
    <property type="project" value="UniProtKB-UniRule"/>
</dbReference>
<dbReference type="Proteomes" id="UP000319353">
    <property type="component" value="Unassembled WGS sequence"/>
</dbReference>
<dbReference type="GO" id="GO:0140664">
    <property type="term" value="F:ATP-dependent DNA damage sensor activity"/>
    <property type="evidence" value="ECO:0007669"/>
    <property type="project" value="InterPro"/>
</dbReference>
<comment type="function">
    <text evidence="7">Acts as a ribosome collision sensor, splitting the ribosome into its 2 subunits. Detects stalled/collided 70S ribosomes which it binds and splits by an ATP-hydrolysis driven conformational change. Acts upstream of the ribosome quality control system (RQC), a ribosome-associated complex that mediates the extraction of incompletely synthesized nascent chains from stalled ribosomes and their subsequent degradation. Probably generates substrates for RQC.</text>
</comment>
<evidence type="ECO:0000313" key="11">
    <source>
        <dbReference type="EMBL" id="TMJ02983.1"/>
    </source>
</evidence>
<dbReference type="HAMAP" id="MF_00092">
    <property type="entry name" value="MutS2"/>
    <property type="match status" value="1"/>
</dbReference>
<feature type="region of interest" description="Disordered" evidence="9">
    <location>
        <begin position="1"/>
        <end position="22"/>
    </location>
</feature>
<keyword evidence="8" id="KW-0175">Coiled coil</keyword>
<dbReference type="PROSITE" id="PS00486">
    <property type="entry name" value="DNA_MISMATCH_REPAIR_2"/>
    <property type="match status" value="1"/>
</dbReference>
<evidence type="ECO:0000256" key="4">
    <source>
        <dbReference type="ARBA" id="ARBA00022840"/>
    </source>
</evidence>
<evidence type="ECO:0000256" key="6">
    <source>
        <dbReference type="ARBA" id="ARBA00023125"/>
    </source>
</evidence>
<keyword evidence="1 7" id="KW-0699">rRNA-binding</keyword>
<reference evidence="11 12" key="1">
    <citation type="journal article" date="2019" name="Nat. Microbiol.">
        <title>Mediterranean grassland soil C-N compound turnover is dependent on rainfall and depth, and is mediated by genomically divergent microorganisms.</title>
        <authorList>
            <person name="Diamond S."/>
            <person name="Andeer P.F."/>
            <person name="Li Z."/>
            <person name="Crits-Christoph A."/>
            <person name="Burstein D."/>
            <person name="Anantharaman K."/>
            <person name="Lane K.R."/>
            <person name="Thomas B.C."/>
            <person name="Pan C."/>
            <person name="Northen T.R."/>
            <person name="Banfield J.F."/>
        </authorList>
    </citation>
    <scope>NUCLEOTIDE SEQUENCE [LARGE SCALE GENOMIC DNA]</scope>
    <source>
        <strain evidence="11">NP_4</strain>
    </source>
</reference>
<evidence type="ECO:0000256" key="7">
    <source>
        <dbReference type="HAMAP-Rule" id="MF_00092"/>
    </source>
</evidence>
<dbReference type="SMART" id="SM00463">
    <property type="entry name" value="SMR"/>
    <property type="match status" value="1"/>
</dbReference>
<dbReference type="PROSITE" id="PS50828">
    <property type="entry name" value="SMR"/>
    <property type="match status" value="1"/>
</dbReference>
<dbReference type="InterPro" id="IPR007696">
    <property type="entry name" value="DNA_mismatch_repair_MutS_core"/>
</dbReference>
<dbReference type="SMART" id="SM00533">
    <property type="entry name" value="MUTSd"/>
    <property type="match status" value="1"/>
</dbReference>
<keyword evidence="7 11" id="KW-0255">Endonuclease</keyword>
<comment type="caution">
    <text evidence="11">The sequence shown here is derived from an EMBL/GenBank/DDBJ whole genome shotgun (WGS) entry which is preliminary data.</text>
</comment>
<dbReference type="SMART" id="SM00534">
    <property type="entry name" value="MUTSac"/>
    <property type="match status" value="1"/>
</dbReference>
<keyword evidence="4 7" id="KW-0067">ATP-binding</keyword>
<dbReference type="PANTHER" id="PTHR48466">
    <property type="entry name" value="OS10G0509000 PROTEIN-RELATED"/>
    <property type="match status" value="1"/>
</dbReference>
<evidence type="ECO:0000256" key="1">
    <source>
        <dbReference type="ARBA" id="ARBA00022730"/>
    </source>
</evidence>
<dbReference type="InterPro" id="IPR045076">
    <property type="entry name" value="MutS"/>
</dbReference>
<dbReference type="PANTHER" id="PTHR48466:SF2">
    <property type="entry name" value="OS10G0509000 PROTEIN"/>
    <property type="match status" value="1"/>
</dbReference>
<dbReference type="Pfam" id="PF00488">
    <property type="entry name" value="MutS_V"/>
    <property type="match status" value="1"/>
</dbReference>
<name>A0A537L4R1_9BACT</name>
<dbReference type="GO" id="GO:0030983">
    <property type="term" value="F:mismatched DNA binding"/>
    <property type="evidence" value="ECO:0007669"/>
    <property type="project" value="InterPro"/>
</dbReference>
<evidence type="ECO:0000256" key="5">
    <source>
        <dbReference type="ARBA" id="ARBA00022884"/>
    </source>
</evidence>
<proteinExistence type="inferred from homology"/>
<dbReference type="SUPFAM" id="SSF48334">
    <property type="entry name" value="DNA repair protein MutS, domain III"/>
    <property type="match status" value="1"/>
</dbReference>
<evidence type="ECO:0000256" key="9">
    <source>
        <dbReference type="SAM" id="MobiDB-lite"/>
    </source>
</evidence>
<dbReference type="GO" id="GO:0045910">
    <property type="term" value="P:negative regulation of DNA recombination"/>
    <property type="evidence" value="ECO:0007669"/>
    <property type="project" value="InterPro"/>
</dbReference>
<keyword evidence="3 7" id="KW-0378">Hydrolase</keyword>
<dbReference type="InterPro" id="IPR002625">
    <property type="entry name" value="Smr_dom"/>
</dbReference>
<feature type="compositionally biased region" description="Low complexity" evidence="9">
    <location>
        <begin position="344"/>
        <end position="354"/>
    </location>
</feature>
<dbReference type="PIRSF" id="PIRSF005814">
    <property type="entry name" value="MutS_YshD"/>
    <property type="match status" value="1"/>
</dbReference>